<dbReference type="KEGG" id="dol:Dole_2666"/>
<dbReference type="EMBL" id="CP000859">
    <property type="protein sequence ID" value="ABW68469.1"/>
    <property type="molecule type" value="Genomic_DNA"/>
</dbReference>
<dbReference type="PANTHER" id="PTHR43319">
    <property type="entry name" value="BETA-LACTAMASE-RELATED"/>
    <property type="match status" value="1"/>
</dbReference>
<dbReference type="SUPFAM" id="SSF56601">
    <property type="entry name" value="beta-lactamase/transpeptidase-like"/>
    <property type="match status" value="1"/>
</dbReference>
<dbReference type="STRING" id="96561.Dole_2666"/>
<organism evidence="2 3">
    <name type="scientific">Desulfosudis oleivorans (strain DSM 6200 / JCM 39069 / Hxd3)</name>
    <name type="common">Desulfococcus oleovorans</name>
    <dbReference type="NCBI Taxonomy" id="96561"/>
    <lineage>
        <taxon>Bacteria</taxon>
        <taxon>Pseudomonadati</taxon>
        <taxon>Thermodesulfobacteriota</taxon>
        <taxon>Desulfobacteria</taxon>
        <taxon>Desulfobacterales</taxon>
        <taxon>Desulfosudaceae</taxon>
        <taxon>Desulfosudis</taxon>
    </lineage>
</organism>
<evidence type="ECO:0000259" key="1">
    <source>
        <dbReference type="Pfam" id="PF00144"/>
    </source>
</evidence>
<dbReference type="InterPro" id="IPR052907">
    <property type="entry name" value="Beta-lactamase/esterase"/>
</dbReference>
<reference evidence="2 3" key="1">
    <citation type="submission" date="2007-10" db="EMBL/GenBank/DDBJ databases">
        <title>Complete sequence of Desulfococcus oleovorans Hxd3.</title>
        <authorList>
            <consortium name="US DOE Joint Genome Institute"/>
            <person name="Copeland A."/>
            <person name="Lucas S."/>
            <person name="Lapidus A."/>
            <person name="Barry K."/>
            <person name="Glavina del Rio T."/>
            <person name="Dalin E."/>
            <person name="Tice H."/>
            <person name="Pitluck S."/>
            <person name="Kiss H."/>
            <person name="Brettin T."/>
            <person name="Bruce D."/>
            <person name="Detter J.C."/>
            <person name="Han C."/>
            <person name="Schmutz J."/>
            <person name="Larimer F."/>
            <person name="Land M."/>
            <person name="Hauser L."/>
            <person name="Kyrpides N."/>
            <person name="Kim E."/>
            <person name="Wawrik B."/>
            <person name="Richardson P."/>
        </authorList>
    </citation>
    <scope>NUCLEOTIDE SEQUENCE [LARGE SCALE GENOMIC DNA]</scope>
    <source>
        <strain evidence="3">DSM 6200 / JCM 39069 / Hxd3</strain>
    </source>
</reference>
<dbReference type="RefSeq" id="WP_012176080.1">
    <property type="nucleotide sequence ID" value="NC_009943.1"/>
</dbReference>
<dbReference type="InterPro" id="IPR012338">
    <property type="entry name" value="Beta-lactam/transpept-like"/>
</dbReference>
<evidence type="ECO:0000313" key="2">
    <source>
        <dbReference type="EMBL" id="ABW68469.1"/>
    </source>
</evidence>
<dbReference type="Pfam" id="PF00144">
    <property type="entry name" value="Beta-lactamase"/>
    <property type="match status" value="1"/>
</dbReference>
<protein>
    <submittedName>
        <fullName evidence="2">Beta-lactamase</fullName>
    </submittedName>
</protein>
<dbReference type="HOGENOM" id="CLU_035614_3_0_7"/>
<proteinExistence type="predicted"/>
<dbReference type="PANTHER" id="PTHR43319:SF3">
    <property type="entry name" value="BETA-LACTAMASE-RELATED DOMAIN-CONTAINING PROTEIN"/>
    <property type="match status" value="1"/>
</dbReference>
<dbReference type="InterPro" id="IPR001466">
    <property type="entry name" value="Beta-lactam-related"/>
</dbReference>
<accession>A8ZX90</accession>
<dbReference type="AlphaFoldDB" id="A8ZX90"/>
<dbReference type="OrthoDB" id="5524666at2"/>
<dbReference type="MEROPS" id="S12.A11"/>
<keyword evidence="3" id="KW-1185">Reference proteome</keyword>
<evidence type="ECO:0000313" key="3">
    <source>
        <dbReference type="Proteomes" id="UP000008561"/>
    </source>
</evidence>
<feature type="domain" description="Beta-lactamase-related" evidence="1">
    <location>
        <begin position="27"/>
        <end position="380"/>
    </location>
</feature>
<dbReference type="eggNOG" id="COG1680">
    <property type="taxonomic scope" value="Bacteria"/>
</dbReference>
<name>A8ZX90_DESOH</name>
<dbReference type="Proteomes" id="UP000008561">
    <property type="component" value="Chromosome"/>
</dbReference>
<dbReference type="Gene3D" id="3.40.710.10">
    <property type="entry name" value="DD-peptidase/beta-lactamase superfamily"/>
    <property type="match status" value="1"/>
</dbReference>
<sequence>MAAATVDIRGYCDPAFEKVRKTFVANFKAGKERGAAAAIVIDNKPVVNIWAGNAGFTSRRPWQENTLANIYSATKGVTAICAHRLAEQGRLDLDRPVAAYWPGFEKKDKGHITVRMLLNHTAGMVAFKRRQPASALYDWNTMVSALEAQSPWWRDNTLGYHPVTYGWLVGQVIRNITGRTVGQYLKEEITGPLGLDLHIGLEPAQHHRCATMVMLRLPTIHKDCLRLTAEMIRHPFGATSCAFGNPVSIATGVNTAAWRGAEIPSANGQATALALARLYGVLAGGGTQGNTHLLSAESINRCVQETSEGMDAVLKLRTRFSLGFMLNQDNPSGSMGPGRRVFGHPGAGGALGFADPDAKMGFGYVMNKMDTFILVDPRARRLIDAAYECL</sequence>
<gene>
    <name evidence="2" type="ordered locus">Dole_2666</name>
</gene>